<keyword evidence="11" id="KW-0472">Membrane</keyword>
<evidence type="ECO:0000256" key="8">
    <source>
        <dbReference type="ARBA" id="ARBA00023047"/>
    </source>
</evidence>
<dbReference type="PANTHER" id="PTHR33619">
    <property type="entry name" value="POLYSACCHARIDE EXPORT PROTEIN GFCE-RELATED"/>
    <property type="match status" value="1"/>
</dbReference>
<evidence type="ECO:0000256" key="4">
    <source>
        <dbReference type="ARBA" id="ARBA00022452"/>
    </source>
</evidence>
<evidence type="ECO:0000256" key="14">
    <source>
        <dbReference type="ARBA" id="ARBA00023288"/>
    </source>
</evidence>
<gene>
    <name evidence="17" type="ORF">CPter91_4049</name>
</gene>
<evidence type="ECO:0000256" key="2">
    <source>
        <dbReference type="ARBA" id="ARBA00009450"/>
    </source>
</evidence>
<accession>A0A127Q8H5</accession>
<evidence type="ECO:0000256" key="1">
    <source>
        <dbReference type="ARBA" id="ARBA00004571"/>
    </source>
</evidence>
<protein>
    <submittedName>
        <fullName evidence="17">Polysaccharide biosynthesis/export family protein</fullName>
    </submittedName>
</protein>
<evidence type="ECO:0000256" key="6">
    <source>
        <dbReference type="ARBA" id="ARBA00022692"/>
    </source>
</evidence>
<sequence length="382" mass="40352">MQQIENNMSFNLKKHLQRWTVLASLLLLTACVTVPGMRMEQAASEEGGNHGAAAFKTITPELVREEKALVQQSSGPDLTPLMKASAPYLIGNGDILSIIVWDHPELAAPAMAAAQATAASAEGSTAPGFVVDQNGMVQFPYAGLLKLAGLTESQARDVLTAKLGQYFKKPNLTLRVQAYRSQRVYLSGEVKTPGIQAINDIPMTLAEALSRAGGVLEGGDASQIEVTRNGANYRIDLPLLISRGMGPAGGILLANGDAVRVFARADSKVFVLGEVTRPLTLALRDGRMTLGEALGEAGGLNPLTSDARQVYVVRGAAGDTAQPQVFHLDARSPAAFVLANNFQLKARDVVYVDAAPLALWSRVVSLVIPSAQSVTSAVQAGK</sequence>
<organism evidence="17 18">
    <name type="scientific">Collimonas pratensis</name>
    <dbReference type="NCBI Taxonomy" id="279113"/>
    <lineage>
        <taxon>Bacteria</taxon>
        <taxon>Pseudomonadati</taxon>
        <taxon>Pseudomonadota</taxon>
        <taxon>Betaproteobacteria</taxon>
        <taxon>Burkholderiales</taxon>
        <taxon>Oxalobacteraceae</taxon>
        <taxon>Collimonas</taxon>
    </lineage>
</organism>
<dbReference type="Pfam" id="PF22461">
    <property type="entry name" value="SLBB_2"/>
    <property type="match status" value="2"/>
</dbReference>
<evidence type="ECO:0000259" key="15">
    <source>
        <dbReference type="Pfam" id="PF02563"/>
    </source>
</evidence>
<keyword evidence="13" id="KW-0998">Cell outer membrane</keyword>
<evidence type="ECO:0000313" key="17">
    <source>
        <dbReference type="EMBL" id="AMP06369.1"/>
    </source>
</evidence>
<dbReference type="AlphaFoldDB" id="A0A127Q8H5"/>
<dbReference type="Gene3D" id="3.10.560.10">
    <property type="entry name" value="Outer membrane lipoprotein wza domain like"/>
    <property type="match status" value="2"/>
</dbReference>
<dbReference type="GO" id="GO:0015288">
    <property type="term" value="F:porin activity"/>
    <property type="evidence" value="ECO:0007669"/>
    <property type="project" value="UniProtKB-KW"/>
</dbReference>
<comment type="subcellular location">
    <subcellularLocation>
        <location evidence="1">Cell outer membrane</location>
        <topology evidence="1">Multi-pass membrane protein</topology>
    </subcellularLocation>
</comment>
<dbReference type="GO" id="GO:0046930">
    <property type="term" value="C:pore complex"/>
    <property type="evidence" value="ECO:0007669"/>
    <property type="project" value="UniProtKB-KW"/>
</dbReference>
<evidence type="ECO:0000256" key="5">
    <source>
        <dbReference type="ARBA" id="ARBA00022597"/>
    </source>
</evidence>
<keyword evidence="14" id="KW-0449">Lipoprotein</keyword>
<name>A0A127Q8H5_9BURK</name>
<evidence type="ECO:0000256" key="13">
    <source>
        <dbReference type="ARBA" id="ARBA00023237"/>
    </source>
</evidence>
<feature type="domain" description="Polysaccharide export protein N-terminal" evidence="15">
    <location>
        <begin position="84"/>
        <end position="176"/>
    </location>
</feature>
<comment type="similarity">
    <text evidence="2">Belongs to the BexD/CtrA/VexA family.</text>
</comment>
<evidence type="ECO:0000256" key="7">
    <source>
        <dbReference type="ARBA" id="ARBA00022729"/>
    </source>
</evidence>
<dbReference type="PANTHER" id="PTHR33619:SF3">
    <property type="entry name" value="POLYSACCHARIDE EXPORT PROTEIN GFCE-RELATED"/>
    <property type="match status" value="1"/>
</dbReference>
<dbReference type="STRING" id="279113.CPter91_4049"/>
<evidence type="ECO:0000256" key="9">
    <source>
        <dbReference type="ARBA" id="ARBA00023065"/>
    </source>
</evidence>
<dbReference type="Proteomes" id="UP000074561">
    <property type="component" value="Chromosome"/>
</dbReference>
<keyword evidence="3" id="KW-0813">Transport</keyword>
<dbReference type="EMBL" id="CP013234">
    <property type="protein sequence ID" value="AMP06369.1"/>
    <property type="molecule type" value="Genomic_DNA"/>
</dbReference>
<evidence type="ECO:0000256" key="10">
    <source>
        <dbReference type="ARBA" id="ARBA00023114"/>
    </source>
</evidence>
<keyword evidence="5" id="KW-0762">Sugar transport</keyword>
<keyword evidence="10" id="KW-0626">Porin</keyword>
<keyword evidence="4" id="KW-1134">Transmembrane beta strand</keyword>
<dbReference type="PATRIC" id="fig|279113.9.peg.4018"/>
<dbReference type="GO" id="GO:0015159">
    <property type="term" value="F:polysaccharide transmembrane transporter activity"/>
    <property type="evidence" value="ECO:0007669"/>
    <property type="project" value="InterPro"/>
</dbReference>
<keyword evidence="9" id="KW-0406">Ion transport</keyword>
<keyword evidence="6" id="KW-0812">Transmembrane</keyword>
<dbReference type="InterPro" id="IPR003715">
    <property type="entry name" value="Poly_export_N"/>
</dbReference>
<evidence type="ECO:0000256" key="11">
    <source>
        <dbReference type="ARBA" id="ARBA00023136"/>
    </source>
</evidence>
<dbReference type="GO" id="GO:0009279">
    <property type="term" value="C:cell outer membrane"/>
    <property type="evidence" value="ECO:0007669"/>
    <property type="project" value="UniProtKB-SubCell"/>
</dbReference>
<dbReference type="Pfam" id="PF02563">
    <property type="entry name" value="Poly_export"/>
    <property type="match status" value="1"/>
</dbReference>
<dbReference type="KEGG" id="cpra:CPter91_4049"/>
<feature type="domain" description="SLBB" evidence="16">
    <location>
        <begin position="268"/>
        <end position="352"/>
    </location>
</feature>
<keyword evidence="12" id="KW-0564">Palmitate</keyword>
<keyword evidence="7" id="KW-0732">Signal</keyword>
<dbReference type="InterPro" id="IPR054765">
    <property type="entry name" value="SLBB_dom"/>
</dbReference>
<evidence type="ECO:0000313" key="18">
    <source>
        <dbReference type="Proteomes" id="UP000074561"/>
    </source>
</evidence>
<reference evidence="17 18" key="1">
    <citation type="submission" date="2015-11" db="EMBL/GenBank/DDBJ databases">
        <title>Exploring the genomic traits of fungus-feeding bacterial genus Collimonas.</title>
        <authorList>
            <person name="Song C."/>
            <person name="Schmidt R."/>
            <person name="de Jager V."/>
            <person name="Krzyzanowska D."/>
            <person name="Jongedijk E."/>
            <person name="Cankar K."/>
            <person name="Beekwilder J."/>
            <person name="van Veen A."/>
            <person name="de Boer W."/>
            <person name="van Veen J.A."/>
            <person name="Garbeva P."/>
        </authorList>
    </citation>
    <scope>NUCLEOTIDE SEQUENCE [LARGE SCALE GENOMIC DNA]</scope>
    <source>
        <strain evidence="17 18">Ter91</strain>
    </source>
</reference>
<evidence type="ECO:0000256" key="12">
    <source>
        <dbReference type="ARBA" id="ARBA00023139"/>
    </source>
</evidence>
<keyword evidence="8" id="KW-0625">Polysaccharide transport</keyword>
<dbReference type="InterPro" id="IPR049712">
    <property type="entry name" value="Poly_export"/>
</dbReference>
<proteinExistence type="inferred from homology"/>
<feature type="domain" description="SLBB" evidence="16">
    <location>
        <begin position="182"/>
        <end position="261"/>
    </location>
</feature>
<dbReference type="Gene3D" id="3.30.1950.10">
    <property type="entry name" value="wza like domain"/>
    <property type="match status" value="1"/>
</dbReference>
<dbReference type="GO" id="GO:0006811">
    <property type="term" value="P:monoatomic ion transport"/>
    <property type="evidence" value="ECO:0007669"/>
    <property type="project" value="UniProtKB-KW"/>
</dbReference>
<evidence type="ECO:0000256" key="3">
    <source>
        <dbReference type="ARBA" id="ARBA00022448"/>
    </source>
</evidence>
<evidence type="ECO:0000259" key="16">
    <source>
        <dbReference type="Pfam" id="PF22461"/>
    </source>
</evidence>